<dbReference type="SUPFAM" id="SSF54928">
    <property type="entry name" value="RNA-binding domain, RBD"/>
    <property type="match status" value="1"/>
</dbReference>
<dbReference type="PANTHER" id="PTHR23236">
    <property type="entry name" value="EUKARYOTIC TRANSLATION INITIATION FACTOR 4B/4H"/>
    <property type="match status" value="1"/>
</dbReference>
<dbReference type="InterPro" id="IPR034228">
    <property type="entry name" value="Nop6_RRM"/>
</dbReference>
<feature type="compositionally biased region" description="Basic and acidic residues" evidence="3">
    <location>
        <begin position="29"/>
        <end position="47"/>
    </location>
</feature>
<dbReference type="CDD" id="cd12400">
    <property type="entry name" value="RRM_Nop6"/>
    <property type="match status" value="1"/>
</dbReference>
<dbReference type="Gene3D" id="3.30.70.330">
    <property type="match status" value="1"/>
</dbReference>
<evidence type="ECO:0000259" key="4">
    <source>
        <dbReference type="PROSITE" id="PS50102"/>
    </source>
</evidence>
<protein>
    <recommendedName>
        <fullName evidence="4">RRM domain-containing protein</fullName>
    </recommendedName>
</protein>
<evidence type="ECO:0000256" key="1">
    <source>
        <dbReference type="ARBA" id="ARBA00022884"/>
    </source>
</evidence>
<feature type="compositionally biased region" description="Basic and acidic residues" evidence="3">
    <location>
        <begin position="244"/>
        <end position="263"/>
    </location>
</feature>
<evidence type="ECO:0000256" key="2">
    <source>
        <dbReference type="PROSITE-ProRule" id="PRU00176"/>
    </source>
</evidence>
<gene>
    <name evidence="5" type="ORF">EJ03DRAFT_139196</name>
</gene>
<dbReference type="InterPro" id="IPR000504">
    <property type="entry name" value="RRM_dom"/>
</dbReference>
<feature type="compositionally biased region" description="Basic and acidic residues" evidence="3">
    <location>
        <begin position="276"/>
        <end position="285"/>
    </location>
</feature>
<dbReference type="SMART" id="SM00360">
    <property type="entry name" value="RRM"/>
    <property type="match status" value="1"/>
</dbReference>
<evidence type="ECO:0000313" key="6">
    <source>
        <dbReference type="Proteomes" id="UP000799436"/>
    </source>
</evidence>
<dbReference type="PANTHER" id="PTHR23236:SF51">
    <property type="entry name" value="NUCLEOLAR PROTEIN 6"/>
    <property type="match status" value="1"/>
</dbReference>
<sequence length="309" mass="33771">MSQEEPISRKDKKALRDAERHKKGKKRKHEETVERAEAVDDKADWSKDFLPLDTGEGDAAETALTSKKSKSKKRKQTDAQAEGGTAPSQVETKAADSNSKKRKKVSKEPQTEAADVAGDAKKKDRFIVFVGNLPYDTTDASLAAHFAKIAPAAIRHRTDPKTKKSKGFAFLEFDGYDRMKTCLKLYHHSEFDPATYEGEQSAIGAQSGGRGKKARGPRRINVELTAGGGGKTEGRMGKIKSKNVRLEEQRQRRAELERKEKLKAEKKKGGAAGGGERAKKEDPQAETKGGVGAGDNAGMHPSRLARMQG</sequence>
<dbReference type="PROSITE" id="PS50102">
    <property type="entry name" value="RRM"/>
    <property type="match status" value="1"/>
</dbReference>
<dbReference type="AlphaFoldDB" id="A0A6G1L4P0"/>
<evidence type="ECO:0000313" key="5">
    <source>
        <dbReference type="EMBL" id="KAF2767891.1"/>
    </source>
</evidence>
<evidence type="ECO:0000256" key="3">
    <source>
        <dbReference type="SAM" id="MobiDB-lite"/>
    </source>
</evidence>
<dbReference type="Proteomes" id="UP000799436">
    <property type="component" value="Unassembled WGS sequence"/>
</dbReference>
<dbReference type="OrthoDB" id="167718at2759"/>
<dbReference type="EMBL" id="ML995850">
    <property type="protein sequence ID" value="KAF2767891.1"/>
    <property type="molecule type" value="Genomic_DNA"/>
</dbReference>
<organism evidence="5 6">
    <name type="scientific">Teratosphaeria nubilosa</name>
    <dbReference type="NCBI Taxonomy" id="161662"/>
    <lineage>
        <taxon>Eukaryota</taxon>
        <taxon>Fungi</taxon>
        <taxon>Dikarya</taxon>
        <taxon>Ascomycota</taxon>
        <taxon>Pezizomycotina</taxon>
        <taxon>Dothideomycetes</taxon>
        <taxon>Dothideomycetidae</taxon>
        <taxon>Mycosphaerellales</taxon>
        <taxon>Teratosphaeriaceae</taxon>
        <taxon>Teratosphaeria</taxon>
    </lineage>
</organism>
<name>A0A6G1L4P0_9PEZI</name>
<dbReference type="GO" id="GO:0019843">
    <property type="term" value="F:rRNA binding"/>
    <property type="evidence" value="ECO:0007669"/>
    <property type="project" value="TreeGrafter"/>
</dbReference>
<feature type="region of interest" description="Disordered" evidence="3">
    <location>
        <begin position="202"/>
        <end position="309"/>
    </location>
</feature>
<accession>A0A6G1L4P0</accession>
<dbReference type="FunFam" id="3.30.70.330:FF:000376">
    <property type="entry name" value="Putative RNA binding protein"/>
    <property type="match status" value="1"/>
</dbReference>
<feature type="domain" description="RRM" evidence="4">
    <location>
        <begin position="126"/>
        <end position="227"/>
    </location>
</feature>
<keyword evidence="6" id="KW-1185">Reference proteome</keyword>
<feature type="region of interest" description="Disordered" evidence="3">
    <location>
        <begin position="1"/>
        <end position="118"/>
    </location>
</feature>
<dbReference type="GO" id="GO:0005730">
    <property type="term" value="C:nucleolus"/>
    <property type="evidence" value="ECO:0007669"/>
    <property type="project" value="TreeGrafter"/>
</dbReference>
<dbReference type="InterPro" id="IPR035979">
    <property type="entry name" value="RBD_domain_sf"/>
</dbReference>
<dbReference type="Pfam" id="PF00076">
    <property type="entry name" value="RRM_1"/>
    <property type="match status" value="1"/>
</dbReference>
<keyword evidence="1 2" id="KW-0694">RNA-binding</keyword>
<reference evidence="5" key="1">
    <citation type="journal article" date="2020" name="Stud. Mycol.">
        <title>101 Dothideomycetes genomes: a test case for predicting lifestyles and emergence of pathogens.</title>
        <authorList>
            <person name="Haridas S."/>
            <person name="Albert R."/>
            <person name="Binder M."/>
            <person name="Bloem J."/>
            <person name="Labutti K."/>
            <person name="Salamov A."/>
            <person name="Andreopoulos B."/>
            <person name="Baker S."/>
            <person name="Barry K."/>
            <person name="Bills G."/>
            <person name="Bluhm B."/>
            <person name="Cannon C."/>
            <person name="Castanera R."/>
            <person name="Culley D."/>
            <person name="Daum C."/>
            <person name="Ezra D."/>
            <person name="Gonzalez J."/>
            <person name="Henrissat B."/>
            <person name="Kuo A."/>
            <person name="Liang C."/>
            <person name="Lipzen A."/>
            <person name="Lutzoni F."/>
            <person name="Magnuson J."/>
            <person name="Mondo S."/>
            <person name="Nolan M."/>
            <person name="Ohm R."/>
            <person name="Pangilinan J."/>
            <person name="Park H.-J."/>
            <person name="Ramirez L."/>
            <person name="Alfaro M."/>
            <person name="Sun H."/>
            <person name="Tritt A."/>
            <person name="Yoshinaga Y."/>
            <person name="Zwiers L.-H."/>
            <person name="Turgeon B."/>
            <person name="Goodwin S."/>
            <person name="Spatafora J."/>
            <person name="Crous P."/>
            <person name="Grigoriev I."/>
        </authorList>
    </citation>
    <scope>NUCLEOTIDE SEQUENCE</scope>
    <source>
        <strain evidence="5">CBS 116005</strain>
    </source>
</reference>
<dbReference type="GO" id="GO:0042274">
    <property type="term" value="P:ribosomal small subunit biogenesis"/>
    <property type="evidence" value="ECO:0007669"/>
    <property type="project" value="TreeGrafter"/>
</dbReference>
<proteinExistence type="predicted"/>
<feature type="compositionally biased region" description="Basic and acidic residues" evidence="3">
    <location>
        <begin position="1"/>
        <end position="20"/>
    </location>
</feature>
<dbReference type="InterPro" id="IPR012677">
    <property type="entry name" value="Nucleotide-bd_a/b_plait_sf"/>
</dbReference>
<feature type="compositionally biased region" description="Polar residues" evidence="3">
    <location>
        <begin position="86"/>
        <end position="97"/>
    </location>
</feature>